<keyword evidence="2" id="KW-1185">Reference proteome</keyword>
<dbReference type="Proteomes" id="UP000583929">
    <property type="component" value="Unassembled WGS sequence"/>
</dbReference>
<accession>A0A7J6HGN2</accession>
<organism evidence="1 2">
    <name type="scientific">Cannabis sativa</name>
    <name type="common">Hemp</name>
    <name type="synonym">Marijuana</name>
    <dbReference type="NCBI Taxonomy" id="3483"/>
    <lineage>
        <taxon>Eukaryota</taxon>
        <taxon>Viridiplantae</taxon>
        <taxon>Streptophyta</taxon>
        <taxon>Embryophyta</taxon>
        <taxon>Tracheophyta</taxon>
        <taxon>Spermatophyta</taxon>
        <taxon>Magnoliopsida</taxon>
        <taxon>eudicotyledons</taxon>
        <taxon>Gunneridae</taxon>
        <taxon>Pentapetalae</taxon>
        <taxon>rosids</taxon>
        <taxon>fabids</taxon>
        <taxon>Rosales</taxon>
        <taxon>Cannabaceae</taxon>
        <taxon>Cannabis</taxon>
    </lineage>
</organism>
<protein>
    <submittedName>
        <fullName evidence="1">Uncharacterized protein</fullName>
    </submittedName>
</protein>
<dbReference type="EMBL" id="JAATIQ010000045">
    <property type="protein sequence ID" value="KAF4394466.1"/>
    <property type="molecule type" value="Genomic_DNA"/>
</dbReference>
<gene>
    <name evidence="1" type="ORF">G4B88_018616</name>
</gene>
<evidence type="ECO:0000313" key="2">
    <source>
        <dbReference type="Proteomes" id="UP000583929"/>
    </source>
</evidence>
<dbReference type="AlphaFoldDB" id="A0A7J6HGN2"/>
<comment type="caution">
    <text evidence="1">The sequence shown here is derived from an EMBL/GenBank/DDBJ whole genome shotgun (WGS) entry which is preliminary data.</text>
</comment>
<proteinExistence type="predicted"/>
<name>A0A7J6HGN2_CANSA</name>
<sequence length="133" mass="15201">METNAEKMGGCSENGENSNASELTNTTNFQVVVSWEKMWCWWKHTKLTELYYFYFSNGVLCPKEIIVTTTTTAAPCLALLLALICHHSIKATVEVHETRLLELGPALINFMEQNLYKQTWRDREARNDVVVAV</sequence>
<reference evidence="1 2" key="1">
    <citation type="journal article" date="2020" name="bioRxiv">
        <title>Sequence and annotation of 42 cannabis genomes reveals extensive copy number variation in cannabinoid synthesis and pathogen resistance genes.</title>
        <authorList>
            <person name="Mckernan K.J."/>
            <person name="Helbert Y."/>
            <person name="Kane L.T."/>
            <person name="Ebling H."/>
            <person name="Zhang L."/>
            <person name="Liu B."/>
            <person name="Eaton Z."/>
            <person name="Mclaughlin S."/>
            <person name="Kingan S."/>
            <person name="Baybayan P."/>
            <person name="Concepcion G."/>
            <person name="Jordan M."/>
            <person name="Riva A."/>
            <person name="Barbazuk W."/>
            <person name="Harkins T."/>
        </authorList>
    </citation>
    <scope>NUCLEOTIDE SEQUENCE [LARGE SCALE GENOMIC DNA]</scope>
    <source>
        <strain evidence="2">cv. Jamaican Lion 4</strain>
        <tissue evidence="1">Leaf</tissue>
    </source>
</reference>
<evidence type="ECO:0000313" key="1">
    <source>
        <dbReference type="EMBL" id="KAF4394466.1"/>
    </source>
</evidence>